<evidence type="ECO:0000313" key="2">
    <source>
        <dbReference type="EMBL" id="MEV8468155.1"/>
    </source>
</evidence>
<sequence>MIENSAPVSDRRVLVVGGNGFIGRHVVRAFLDAGAQVAIMDTAPAPAEFAALDQVIGSVADPTLMASAASGAHIVVFLANSSLPGSANSDLSSEVRAHVETTVKAAEICASLGVERFLFASSGGTVYGYSSDTPLTEERHTAPKNAYGVSKLSIEHYLRIITSLREMQCVALRISNPYGEGQRAVRNQGFVAAAMQHAVRGQTLPIWGDGSVIRDFLHISDVARAFVLAGAVPTPPEVVNIGSGQGVSLVQILDLIQAALGRDIDIAFEPGRAIDVRKNVLDTTRARDLLGWHPQVDLATGLQRTADWWLSL</sequence>
<dbReference type="Gene3D" id="3.40.50.720">
    <property type="entry name" value="NAD(P)-binding Rossmann-like Domain"/>
    <property type="match status" value="1"/>
</dbReference>
<dbReference type="Proteomes" id="UP001553161">
    <property type="component" value="Unassembled WGS sequence"/>
</dbReference>
<accession>A0ABV3L9A5</accession>
<proteinExistence type="predicted"/>
<dbReference type="EMBL" id="JBFBVU010000023">
    <property type="protein sequence ID" value="MEV8468155.1"/>
    <property type="molecule type" value="Genomic_DNA"/>
</dbReference>
<name>A0ABV3L9A5_9RHOB</name>
<reference evidence="2 3" key="1">
    <citation type="submission" date="2024-07" db="EMBL/GenBank/DDBJ databases">
        <authorList>
            <person name="Kang M."/>
        </authorList>
    </citation>
    <scope>NUCLEOTIDE SEQUENCE [LARGE SCALE GENOMIC DNA]</scope>
    <source>
        <strain evidence="2 3">DFM31</strain>
    </source>
</reference>
<organism evidence="2 3">
    <name type="scientific">Meridianimarinicoccus marinus</name>
    <dbReference type="NCBI Taxonomy" id="3231483"/>
    <lineage>
        <taxon>Bacteria</taxon>
        <taxon>Pseudomonadati</taxon>
        <taxon>Pseudomonadota</taxon>
        <taxon>Alphaproteobacteria</taxon>
        <taxon>Rhodobacterales</taxon>
        <taxon>Paracoccaceae</taxon>
        <taxon>Meridianimarinicoccus</taxon>
    </lineage>
</organism>
<evidence type="ECO:0000313" key="3">
    <source>
        <dbReference type="Proteomes" id="UP001553161"/>
    </source>
</evidence>
<dbReference type="Pfam" id="PF01370">
    <property type="entry name" value="Epimerase"/>
    <property type="match status" value="1"/>
</dbReference>
<dbReference type="SUPFAM" id="SSF51735">
    <property type="entry name" value="NAD(P)-binding Rossmann-fold domains"/>
    <property type="match status" value="1"/>
</dbReference>
<protein>
    <submittedName>
        <fullName evidence="2">NAD-dependent epimerase/dehydratase family protein</fullName>
    </submittedName>
</protein>
<evidence type="ECO:0000259" key="1">
    <source>
        <dbReference type="Pfam" id="PF01370"/>
    </source>
</evidence>
<dbReference type="RefSeq" id="WP_366194111.1">
    <property type="nucleotide sequence ID" value="NZ_JBFBVU010000023.1"/>
</dbReference>
<keyword evidence="3" id="KW-1185">Reference proteome</keyword>
<dbReference type="PANTHER" id="PTHR43245">
    <property type="entry name" value="BIFUNCTIONAL POLYMYXIN RESISTANCE PROTEIN ARNA"/>
    <property type="match status" value="1"/>
</dbReference>
<comment type="caution">
    <text evidence="2">The sequence shown here is derived from an EMBL/GenBank/DDBJ whole genome shotgun (WGS) entry which is preliminary data.</text>
</comment>
<feature type="domain" description="NAD-dependent epimerase/dehydratase" evidence="1">
    <location>
        <begin position="13"/>
        <end position="242"/>
    </location>
</feature>
<dbReference type="InterPro" id="IPR036291">
    <property type="entry name" value="NAD(P)-bd_dom_sf"/>
</dbReference>
<gene>
    <name evidence="2" type="ORF">AB0T83_15375</name>
</gene>
<dbReference type="InterPro" id="IPR001509">
    <property type="entry name" value="Epimerase_deHydtase"/>
</dbReference>
<dbReference type="InterPro" id="IPR050177">
    <property type="entry name" value="Lipid_A_modif_metabolic_enz"/>
</dbReference>